<organism evidence="3 4">
    <name type="scientific">Craurococcus roseus</name>
    <dbReference type="NCBI Taxonomy" id="77585"/>
    <lineage>
        <taxon>Bacteria</taxon>
        <taxon>Pseudomonadati</taxon>
        <taxon>Pseudomonadota</taxon>
        <taxon>Alphaproteobacteria</taxon>
        <taxon>Acetobacterales</taxon>
        <taxon>Acetobacteraceae</taxon>
        <taxon>Craurococcus</taxon>
    </lineage>
</organism>
<dbReference type="PROSITE" id="PS50404">
    <property type="entry name" value="GST_NTER"/>
    <property type="match status" value="1"/>
</dbReference>
<evidence type="ECO:0000313" key="4">
    <source>
        <dbReference type="Proteomes" id="UP001501588"/>
    </source>
</evidence>
<dbReference type="SFLD" id="SFLDG01150">
    <property type="entry name" value="Main.1:_Beta-like"/>
    <property type="match status" value="1"/>
</dbReference>
<evidence type="ECO:0000259" key="2">
    <source>
        <dbReference type="PROSITE" id="PS50405"/>
    </source>
</evidence>
<dbReference type="RefSeq" id="WP_343898382.1">
    <property type="nucleotide sequence ID" value="NZ_BAAAFZ010000125.1"/>
</dbReference>
<name>A0ABN1GCT4_9PROT</name>
<dbReference type="SUPFAM" id="SSF47616">
    <property type="entry name" value="GST C-terminal domain-like"/>
    <property type="match status" value="1"/>
</dbReference>
<keyword evidence="3" id="KW-0808">Transferase</keyword>
<dbReference type="PANTHER" id="PTHR44051:SF8">
    <property type="entry name" value="GLUTATHIONE S-TRANSFERASE GSTA"/>
    <property type="match status" value="1"/>
</dbReference>
<dbReference type="Proteomes" id="UP001501588">
    <property type="component" value="Unassembled WGS sequence"/>
</dbReference>
<evidence type="ECO:0000259" key="1">
    <source>
        <dbReference type="PROSITE" id="PS50404"/>
    </source>
</evidence>
<dbReference type="PANTHER" id="PTHR44051">
    <property type="entry name" value="GLUTATHIONE S-TRANSFERASE-RELATED"/>
    <property type="match status" value="1"/>
</dbReference>
<dbReference type="InterPro" id="IPR036249">
    <property type="entry name" value="Thioredoxin-like_sf"/>
</dbReference>
<dbReference type="Gene3D" id="3.40.30.10">
    <property type="entry name" value="Glutaredoxin"/>
    <property type="match status" value="1"/>
</dbReference>
<dbReference type="EMBL" id="BAAAFZ010000125">
    <property type="protein sequence ID" value="GAA0608703.1"/>
    <property type="molecule type" value="Genomic_DNA"/>
</dbReference>
<feature type="domain" description="GST N-terminal" evidence="1">
    <location>
        <begin position="1"/>
        <end position="80"/>
    </location>
</feature>
<sequence length="206" mass="22960">MKLYYAPGACSIGIHVLLEEIGKPYETVKLNFQEGQQYKPEFTSINPKSKVPTLQREDGSVLTEYPAIAYWLAASNPEAGLMPKGTEETVRAMETTDYCVATMHMQGFSRMFRPANFAPNEADHDKVKARGEELFSKGLGVLDKALAGKEYVAGSYSFADSAVFYVSFWWNGRLKKDLPANVAAHYKRMTARPAVQRTFQQEGLAA</sequence>
<dbReference type="SUPFAM" id="SSF52833">
    <property type="entry name" value="Thioredoxin-like"/>
    <property type="match status" value="1"/>
</dbReference>
<keyword evidence="4" id="KW-1185">Reference proteome</keyword>
<dbReference type="GO" id="GO:0016740">
    <property type="term" value="F:transferase activity"/>
    <property type="evidence" value="ECO:0007669"/>
    <property type="project" value="UniProtKB-KW"/>
</dbReference>
<dbReference type="Pfam" id="PF02798">
    <property type="entry name" value="GST_N"/>
    <property type="match status" value="1"/>
</dbReference>
<dbReference type="SFLD" id="SFLDG00358">
    <property type="entry name" value="Main_(cytGST)"/>
    <property type="match status" value="1"/>
</dbReference>
<dbReference type="SFLD" id="SFLDS00019">
    <property type="entry name" value="Glutathione_Transferase_(cytos"/>
    <property type="match status" value="1"/>
</dbReference>
<protein>
    <submittedName>
        <fullName evidence="3">Glutathione transferase GstA</fullName>
    </submittedName>
</protein>
<evidence type="ECO:0000313" key="3">
    <source>
        <dbReference type="EMBL" id="GAA0608703.1"/>
    </source>
</evidence>
<dbReference type="InterPro" id="IPR010987">
    <property type="entry name" value="Glutathione-S-Trfase_C-like"/>
</dbReference>
<gene>
    <name evidence="3" type="primary">gstA</name>
    <name evidence="3" type="ORF">GCM10009416_51880</name>
</gene>
<proteinExistence type="predicted"/>
<dbReference type="CDD" id="cd03057">
    <property type="entry name" value="GST_N_Beta"/>
    <property type="match status" value="1"/>
</dbReference>
<dbReference type="PROSITE" id="PS50405">
    <property type="entry name" value="GST_CTER"/>
    <property type="match status" value="1"/>
</dbReference>
<dbReference type="InterPro" id="IPR004045">
    <property type="entry name" value="Glutathione_S-Trfase_N"/>
</dbReference>
<dbReference type="InterPro" id="IPR040079">
    <property type="entry name" value="Glutathione_S-Trfase"/>
</dbReference>
<comment type="caution">
    <text evidence="3">The sequence shown here is derived from an EMBL/GenBank/DDBJ whole genome shotgun (WGS) entry which is preliminary data.</text>
</comment>
<dbReference type="InterPro" id="IPR036282">
    <property type="entry name" value="Glutathione-S-Trfase_C_sf"/>
</dbReference>
<dbReference type="Gene3D" id="1.20.1050.10">
    <property type="match status" value="1"/>
</dbReference>
<reference evidence="3 4" key="1">
    <citation type="journal article" date="2019" name="Int. J. Syst. Evol. Microbiol.">
        <title>The Global Catalogue of Microorganisms (GCM) 10K type strain sequencing project: providing services to taxonomists for standard genome sequencing and annotation.</title>
        <authorList>
            <consortium name="The Broad Institute Genomics Platform"/>
            <consortium name="The Broad Institute Genome Sequencing Center for Infectious Disease"/>
            <person name="Wu L."/>
            <person name="Ma J."/>
        </authorList>
    </citation>
    <scope>NUCLEOTIDE SEQUENCE [LARGE SCALE GENOMIC DNA]</scope>
    <source>
        <strain evidence="3 4">JCM 9933</strain>
    </source>
</reference>
<feature type="domain" description="GST C-terminal" evidence="2">
    <location>
        <begin position="85"/>
        <end position="206"/>
    </location>
</feature>
<accession>A0ABN1GCT4</accession>